<accession>A0A9D9I258</accession>
<evidence type="ECO:0000256" key="1">
    <source>
        <dbReference type="SAM" id="Phobius"/>
    </source>
</evidence>
<dbReference type="Proteomes" id="UP000823597">
    <property type="component" value="Unassembled WGS sequence"/>
</dbReference>
<comment type="caution">
    <text evidence="2">The sequence shown here is derived from an EMBL/GenBank/DDBJ whole genome shotgun (WGS) entry which is preliminary data.</text>
</comment>
<feature type="transmembrane region" description="Helical" evidence="1">
    <location>
        <begin position="12"/>
        <end position="32"/>
    </location>
</feature>
<protein>
    <submittedName>
        <fullName evidence="2">Uncharacterized protein</fullName>
    </submittedName>
</protein>
<keyword evidence="1" id="KW-1133">Transmembrane helix</keyword>
<evidence type="ECO:0000313" key="3">
    <source>
        <dbReference type="Proteomes" id="UP000823597"/>
    </source>
</evidence>
<gene>
    <name evidence="2" type="ORF">IAB93_00625</name>
</gene>
<keyword evidence="1" id="KW-0812">Transmembrane</keyword>
<dbReference type="EMBL" id="JADIME010000008">
    <property type="protein sequence ID" value="MBO8464483.1"/>
    <property type="molecule type" value="Genomic_DNA"/>
</dbReference>
<organism evidence="2 3">
    <name type="scientific">Candidatus Merdivivens pullistercoris</name>
    <dbReference type="NCBI Taxonomy" id="2840873"/>
    <lineage>
        <taxon>Bacteria</taxon>
        <taxon>Pseudomonadati</taxon>
        <taxon>Bacteroidota</taxon>
        <taxon>Bacteroidia</taxon>
        <taxon>Bacteroidales</taxon>
        <taxon>Muribaculaceae</taxon>
        <taxon>Muribaculaceae incertae sedis</taxon>
        <taxon>Candidatus Merdivivens</taxon>
    </lineage>
</organism>
<keyword evidence="1" id="KW-0472">Membrane</keyword>
<evidence type="ECO:0000313" key="2">
    <source>
        <dbReference type="EMBL" id="MBO8464483.1"/>
    </source>
</evidence>
<reference evidence="2" key="2">
    <citation type="journal article" date="2021" name="PeerJ">
        <title>Extensive microbial diversity within the chicken gut microbiome revealed by metagenomics and culture.</title>
        <authorList>
            <person name="Gilroy R."/>
            <person name="Ravi A."/>
            <person name="Getino M."/>
            <person name="Pursley I."/>
            <person name="Horton D.L."/>
            <person name="Alikhan N.F."/>
            <person name="Baker D."/>
            <person name="Gharbi K."/>
            <person name="Hall N."/>
            <person name="Watson M."/>
            <person name="Adriaenssens E.M."/>
            <person name="Foster-Nyarko E."/>
            <person name="Jarju S."/>
            <person name="Secka A."/>
            <person name="Antonio M."/>
            <person name="Oren A."/>
            <person name="Chaudhuri R.R."/>
            <person name="La Ragione R."/>
            <person name="Hildebrand F."/>
            <person name="Pallen M.J."/>
        </authorList>
    </citation>
    <scope>NUCLEOTIDE SEQUENCE</scope>
    <source>
        <strain evidence="2">10037</strain>
    </source>
</reference>
<name>A0A9D9I258_9BACT</name>
<dbReference type="AlphaFoldDB" id="A0A9D9I258"/>
<proteinExistence type="predicted"/>
<reference evidence="2" key="1">
    <citation type="submission" date="2020-10" db="EMBL/GenBank/DDBJ databases">
        <authorList>
            <person name="Gilroy R."/>
        </authorList>
    </citation>
    <scope>NUCLEOTIDE SEQUENCE</scope>
    <source>
        <strain evidence="2">10037</strain>
    </source>
</reference>
<sequence length="67" mass="7966">MKVLHLRETGFSYSLILAVLCPVLHLTMQQFVQEHAVAPLMFRRFGEDVVKDIFYDSQFQFPRMIYN</sequence>